<dbReference type="SUPFAM" id="SSF57903">
    <property type="entry name" value="FYVE/PHD zinc finger"/>
    <property type="match status" value="1"/>
</dbReference>
<feature type="region of interest" description="Disordered" evidence="4">
    <location>
        <begin position="258"/>
        <end position="477"/>
    </location>
</feature>
<dbReference type="GO" id="GO:0061186">
    <property type="term" value="P:negative regulation of silent mating-type cassette heterochromatin formation"/>
    <property type="evidence" value="ECO:0007669"/>
    <property type="project" value="TreeGrafter"/>
</dbReference>
<dbReference type="GO" id="GO:0033698">
    <property type="term" value="C:Rpd3L complex"/>
    <property type="evidence" value="ECO:0007669"/>
    <property type="project" value="TreeGrafter"/>
</dbReference>
<dbReference type="GO" id="GO:0061188">
    <property type="term" value="P:negative regulation of rDNA heterochromatin formation"/>
    <property type="evidence" value="ECO:0007669"/>
    <property type="project" value="TreeGrafter"/>
</dbReference>
<dbReference type="AlphaFoldDB" id="A0A1B7TF54"/>
<dbReference type="OrthoDB" id="418595at2759"/>
<feature type="compositionally biased region" description="Low complexity" evidence="4">
    <location>
        <begin position="430"/>
        <end position="450"/>
    </location>
</feature>
<dbReference type="GO" id="GO:0070210">
    <property type="term" value="C:Rpd3L-Expanded complex"/>
    <property type="evidence" value="ECO:0007669"/>
    <property type="project" value="TreeGrafter"/>
</dbReference>
<feature type="compositionally biased region" description="Low complexity" evidence="4">
    <location>
        <begin position="222"/>
        <end position="238"/>
    </location>
</feature>
<evidence type="ECO:0000313" key="7">
    <source>
        <dbReference type="Proteomes" id="UP000092321"/>
    </source>
</evidence>
<keyword evidence="2" id="KW-0863">Zinc-finger</keyword>
<feature type="compositionally biased region" description="Polar residues" evidence="4">
    <location>
        <begin position="26"/>
        <end position="43"/>
    </location>
</feature>
<feature type="domain" description="Zinc finger PHD-type" evidence="5">
    <location>
        <begin position="80"/>
        <end position="130"/>
    </location>
</feature>
<feature type="compositionally biased region" description="Acidic residues" evidence="4">
    <location>
        <begin position="44"/>
        <end position="76"/>
    </location>
</feature>
<dbReference type="Proteomes" id="UP000092321">
    <property type="component" value="Unassembled WGS sequence"/>
</dbReference>
<dbReference type="EMBL" id="LXPE01000009">
    <property type="protein sequence ID" value="OBA27338.1"/>
    <property type="molecule type" value="Genomic_DNA"/>
</dbReference>
<keyword evidence="1" id="KW-0479">Metal-binding</keyword>
<feature type="compositionally biased region" description="Basic and acidic residues" evidence="4">
    <location>
        <begin position="7"/>
        <end position="23"/>
    </location>
</feature>
<evidence type="ECO:0000256" key="1">
    <source>
        <dbReference type="ARBA" id="ARBA00022723"/>
    </source>
</evidence>
<feature type="compositionally biased region" description="Acidic residues" evidence="4">
    <location>
        <begin position="369"/>
        <end position="393"/>
    </location>
</feature>
<dbReference type="Gene3D" id="3.30.40.10">
    <property type="entry name" value="Zinc/RING finger domain, C3HC4 (zinc finger)"/>
    <property type="match status" value="1"/>
</dbReference>
<feature type="compositionally biased region" description="Polar residues" evidence="4">
    <location>
        <begin position="411"/>
        <end position="421"/>
    </location>
</feature>
<protein>
    <recommendedName>
        <fullName evidence="5">Zinc finger PHD-type domain-containing protein</fullName>
    </recommendedName>
</protein>
<evidence type="ECO:0000259" key="5">
    <source>
        <dbReference type="SMART" id="SM00249"/>
    </source>
</evidence>
<feature type="region of interest" description="Disordered" evidence="4">
    <location>
        <begin position="170"/>
        <end position="242"/>
    </location>
</feature>
<dbReference type="PANTHER" id="PTHR47793">
    <property type="entry name" value="HISTONE DEACETYLASE COMPLEX SUBUNIT CTI6"/>
    <property type="match status" value="1"/>
</dbReference>
<name>A0A1B7TF54_9ASCO</name>
<feature type="compositionally biased region" description="Basic and acidic residues" evidence="4">
    <location>
        <begin position="258"/>
        <end position="271"/>
    </location>
</feature>
<feature type="compositionally biased region" description="Polar residues" evidence="4">
    <location>
        <begin position="182"/>
        <end position="200"/>
    </location>
</feature>
<sequence length="549" mass="63240">MTNSDETTARDNNSKEDITDLKDVSPLTTTVNSEIKEQQQYNNEDVDDDNIQEEEEEDIHNGEVEEEEEHADDDGEEVTRCLCTLIQPPDPDNQGYIQCDSCAVWQHQACVGISPEKGEELEKYWCEECKPELHSLYDLKINRRLNNREPDDSLKRSQYNWELQQQTIHVEKRRRNGKRTISDSTNNTNDEDISISSEADPSTERRHPTRSSKRRGKTINGSSNNSNSSSRSNRNRSSAAEREEIQYQNMLKKVLQESRRDAYKDEEKPDVLSDGNTVLSEDPENVSEGGRRSKRRRIVSPKPEQTSVFEESQLRDDSKSQLPQSTSPQQQKQSPLPKRQTRRTAEREADTIDEIIERDSELGPKVEDDSVVEEEEEQEQEEEVAEEEEEEEQSVQTTTNVKTKRAYNRRSPATATTNGKRTNTRLRGKQANANQNDSSNNANDDSAENQPHQSHMDKLLQLAHEPSRPRPTPEGITIEEMKERAAAILEFLGRSQEELENISKQQANLLSFVENSQFIEEYQKNVNITESLEQMDRLTRDLISFQQNR</sequence>
<evidence type="ECO:0000256" key="4">
    <source>
        <dbReference type="SAM" id="MobiDB-lite"/>
    </source>
</evidence>
<proteinExistence type="predicted"/>
<evidence type="ECO:0000313" key="6">
    <source>
        <dbReference type="EMBL" id="OBA27338.1"/>
    </source>
</evidence>
<feature type="compositionally biased region" description="Basic residues" evidence="4">
    <location>
        <begin position="207"/>
        <end position="217"/>
    </location>
</feature>
<dbReference type="InterPro" id="IPR053051">
    <property type="entry name" value="HDAC_complex_subunit"/>
</dbReference>
<organism evidence="6 7">
    <name type="scientific">Hanseniaspora valbyensis NRRL Y-1626</name>
    <dbReference type="NCBI Taxonomy" id="766949"/>
    <lineage>
        <taxon>Eukaryota</taxon>
        <taxon>Fungi</taxon>
        <taxon>Dikarya</taxon>
        <taxon>Ascomycota</taxon>
        <taxon>Saccharomycotina</taxon>
        <taxon>Saccharomycetes</taxon>
        <taxon>Saccharomycodales</taxon>
        <taxon>Saccharomycodaceae</taxon>
        <taxon>Hanseniaspora</taxon>
    </lineage>
</organism>
<feature type="compositionally biased region" description="Basic and acidic residues" evidence="4">
    <location>
        <begin position="343"/>
        <end position="368"/>
    </location>
</feature>
<gene>
    <name evidence="6" type="ORF">HANVADRAFT_52364</name>
</gene>
<reference evidence="7" key="1">
    <citation type="journal article" date="2016" name="Proc. Natl. Acad. Sci. U.S.A.">
        <title>Comparative genomics of biotechnologically important yeasts.</title>
        <authorList>
            <person name="Riley R."/>
            <person name="Haridas S."/>
            <person name="Wolfe K.H."/>
            <person name="Lopes M.R."/>
            <person name="Hittinger C.T."/>
            <person name="Goeker M."/>
            <person name="Salamov A.A."/>
            <person name="Wisecaver J.H."/>
            <person name="Long T.M."/>
            <person name="Calvey C.H."/>
            <person name="Aerts A.L."/>
            <person name="Barry K.W."/>
            <person name="Choi C."/>
            <person name="Clum A."/>
            <person name="Coughlan A.Y."/>
            <person name="Deshpande S."/>
            <person name="Douglass A.P."/>
            <person name="Hanson S.J."/>
            <person name="Klenk H.-P."/>
            <person name="LaButti K.M."/>
            <person name="Lapidus A."/>
            <person name="Lindquist E.A."/>
            <person name="Lipzen A.M."/>
            <person name="Meier-Kolthoff J.P."/>
            <person name="Ohm R.A."/>
            <person name="Otillar R.P."/>
            <person name="Pangilinan J.L."/>
            <person name="Peng Y."/>
            <person name="Rokas A."/>
            <person name="Rosa C.A."/>
            <person name="Scheuner C."/>
            <person name="Sibirny A.A."/>
            <person name="Slot J.C."/>
            <person name="Stielow J.B."/>
            <person name="Sun H."/>
            <person name="Kurtzman C.P."/>
            <person name="Blackwell M."/>
            <person name="Grigoriev I.V."/>
            <person name="Jeffries T.W."/>
        </authorList>
    </citation>
    <scope>NUCLEOTIDE SEQUENCE [LARGE SCALE GENOMIC DNA]</scope>
    <source>
        <strain evidence="7">NRRL Y-1626</strain>
    </source>
</reference>
<dbReference type="GO" id="GO:0008270">
    <property type="term" value="F:zinc ion binding"/>
    <property type="evidence" value="ECO:0007669"/>
    <property type="project" value="UniProtKB-KW"/>
</dbReference>
<comment type="caution">
    <text evidence="6">The sequence shown here is derived from an EMBL/GenBank/DDBJ whole genome shotgun (WGS) entry which is preliminary data.</text>
</comment>
<dbReference type="PANTHER" id="PTHR47793:SF1">
    <property type="entry name" value="HISTONE DEACETYLASE COMPLEX SUBUNIT CTI6"/>
    <property type="match status" value="1"/>
</dbReference>
<feature type="compositionally biased region" description="Low complexity" evidence="4">
    <location>
        <begin position="320"/>
        <end position="338"/>
    </location>
</feature>
<dbReference type="InterPro" id="IPR013083">
    <property type="entry name" value="Znf_RING/FYVE/PHD"/>
</dbReference>
<dbReference type="InterPro" id="IPR011011">
    <property type="entry name" value="Znf_FYVE_PHD"/>
</dbReference>
<keyword evidence="7" id="KW-1185">Reference proteome</keyword>
<accession>A0A1B7TF54</accession>
<evidence type="ECO:0000256" key="2">
    <source>
        <dbReference type="ARBA" id="ARBA00022771"/>
    </source>
</evidence>
<evidence type="ECO:0000256" key="3">
    <source>
        <dbReference type="ARBA" id="ARBA00022833"/>
    </source>
</evidence>
<dbReference type="InterPro" id="IPR001965">
    <property type="entry name" value="Znf_PHD"/>
</dbReference>
<feature type="region of interest" description="Disordered" evidence="4">
    <location>
        <begin position="1"/>
        <end position="77"/>
    </location>
</feature>
<dbReference type="InterPro" id="IPR019786">
    <property type="entry name" value="Zinc_finger_PHD-type_CS"/>
</dbReference>
<dbReference type="SMART" id="SM00249">
    <property type="entry name" value="PHD"/>
    <property type="match status" value="1"/>
</dbReference>
<dbReference type="Pfam" id="PF20826">
    <property type="entry name" value="PHD_5"/>
    <property type="match status" value="1"/>
</dbReference>
<dbReference type="PROSITE" id="PS01359">
    <property type="entry name" value="ZF_PHD_1"/>
    <property type="match status" value="1"/>
</dbReference>
<keyword evidence="3" id="KW-0862">Zinc</keyword>